<gene>
    <name evidence="1" type="ORF">CLV72_10990</name>
</gene>
<sequence length="176" mass="18909">MTPDDGVRCGTCAAFVPSRRSARKDATSAAAGRGPAAATPAPACWRAYVRLLARGYRDADYASAQRLTVDAYVCQHPHGTPMASAEQVTVHLMALCQVLERELSPVAATRWMVAHRRSGAPLEALAAPQLSGTLTVEHPLSAADAEAHHAAVRAWAWSVWDAWKAHHATIRALLDR</sequence>
<dbReference type="OrthoDB" id="158614at2"/>
<dbReference type="EMBL" id="PVZC01000009">
    <property type="protein sequence ID" value="PRX95482.1"/>
    <property type="molecule type" value="Genomic_DNA"/>
</dbReference>
<protein>
    <submittedName>
        <fullName evidence="1">Uncharacterized protein</fullName>
    </submittedName>
</protein>
<reference evidence="1 2" key="1">
    <citation type="submission" date="2018-03" db="EMBL/GenBank/DDBJ databases">
        <title>Genomic Encyclopedia of Archaeal and Bacterial Type Strains, Phase II (KMG-II): from individual species to whole genera.</title>
        <authorList>
            <person name="Goeker M."/>
        </authorList>
    </citation>
    <scope>NUCLEOTIDE SEQUENCE [LARGE SCALE GENOMIC DNA]</scope>
    <source>
        <strain evidence="1 2">DSM 45601</strain>
    </source>
</reference>
<proteinExistence type="predicted"/>
<name>A0A2T0PVC6_9ACTN</name>
<dbReference type="Pfam" id="PF19371">
    <property type="entry name" value="DUF5946"/>
    <property type="match status" value="1"/>
</dbReference>
<organism evidence="1 2">
    <name type="scientific">Allonocardiopsis opalescens</name>
    <dbReference type="NCBI Taxonomy" id="1144618"/>
    <lineage>
        <taxon>Bacteria</taxon>
        <taxon>Bacillati</taxon>
        <taxon>Actinomycetota</taxon>
        <taxon>Actinomycetes</taxon>
        <taxon>Streptosporangiales</taxon>
        <taxon>Allonocardiopsis</taxon>
    </lineage>
</organism>
<dbReference type="RefSeq" id="WP_106251586.1">
    <property type="nucleotide sequence ID" value="NZ_PVZC01000009.1"/>
</dbReference>
<evidence type="ECO:0000313" key="2">
    <source>
        <dbReference type="Proteomes" id="UP000237846"/>
    </source>
</evidence>
<evidence type="ECO:0000313" key="1">
    <source>
        <dbReference type="EMBL" id="PRX95482.1"/>
    </source>
</evidence>
<accession>A0A2T0PVC6</accession>
<dbReference type="InterPro" id="IPR045990">
    <property type="entry name" value="DUF5946"/>
</dbReference>
<comment type="caution">
    <text evidence="1">The sequence shown here is derived from an EMBL/GenBank/DDBJ whole genome shotgun (WGS) entry which is preliminary data.</text>
</comment>
<keyword evidence="2" id="KW-1185">Reference proteome</keyword>
<dbReference type="AlphaFoldDB" id="A0A2T0PVC6"/>
<dbReference type="Proteomes" id="UP000237846">
    <property type="component" value="Unassembled WGS sequence"/>
</dbReference>